<dbReference type="GO" id="GO:0043546">
    <property type="term" value="F:molybdopterin cofactor binding"/>
    <property type="evidence" value="ECO:0007669"/>
    <property type="project" value="InterPro"/>
</dbReference>
<proteinExistence type="predicted"/>
<dbReference type="Pfam" id="PF12838">
    <property type="entry name" value="Fer4_7"/>
    <property type="match status" value="1"/>
</dbReference>
<keyword evidence="3" id="KW-0411">Iron-sulfur</keyword>
<dbReference type="PROSITE" id="PS51669">
    <property type="entry name" value="4FE4S_MOW_BIS_MGD"/>
    <property type="match status" value="1"/>
</dbReference>
<feature type="domain" description="4Fe-4S Mo/W bis-MGD-type" evidence="5">
    <location>
        <begin position="44"/>
        <end position="100"/>
    </location>
</feature>
<dbReference type="GO" id="GO:0016491">
    <property type="term" value="F:oxidoreductase activity"/>
    <property type="evidence" value="ECO:0007669"/>
    <property type="project" value="InterPro"/>
</dbReference>
<evidence type="ECO:0000256" key="3">
    <source>
        <dbReference type="ARBA" id="ARBA00023014"/>
    </source>
</evidence>
<dbReference type="Pfam" id="PF01568">
    <property type="entry name" value="Molydop_binding"/>
    <property type="match status" value="1"/>
</dbReference>
<evidence type="ECO:0000256" key="2">
    <source>
        <dbReference type="ARBA" id="ARBA00023004"/>
    </source>
</evidence>
<keyword evidence="2" id="KW-0408">Iron</keyword>
<sequence>MNRRTFLKIASMGSVALATGCSTESENNLFTMVQATEDMVTGKEAWYASTCRECPAGCGVLAKNREGRIIKLEGNGLHPVNRGALCIRGQAALQGIYNPDRLRTPQLKTGDGWQEIPFYEAEALIRKRAAAAAGRGAGRITMVTETVGRTQLDLFATVLRHFDSQPPVVFEPLAYEALKFAYQEIFGAAVLPVLRMEQADVLVGFGADFLETWLSPVEYARKFKAMHLLSNGGKGVFVQVSPFQSLTGANADRWIGCRPGTEAAVIMGLVRMVVGGENGRNVHRDVRKALAGMAEAFTPEAVARMSGVSVEDQAVVGRQLLAARRPLVLGPGCGTDGGGAVAAELAGLFLNLALDPELSLFDFNNRHRVEIADRRSTVLAAFDAMDEKSVDLVLLNNVNPVFAIPGGDRIAGTLSDKKRFVVAFSNFVDETAATADLIVPVQMALETWDAFESSSTTMGTLQPTMGKITQAPALGDLLLNLLPPDKRPATDYQSMVTAAVLAGQEDETPTTWLKTIQTGGRFSKGKSSGKAPGAGMKAAATLERYLAALPQADAADVLVAPPSIRFFDGRGANRPWLIETPDTLTQIPWQTTALIHPDRMAADGLKEGDGVVLETGAGTIELPVYPYAGVFPGAVVVPVGQGHTAFGRWASDQGVNPIAALDPSLDADAGAPSLATPLTSLTKTGRTVALASTSGHRESLHRKIALTVPIEQVGHPDGHGKPGLTMDNFPLTPPTPEGYDPKRDLYPPHDHDGYRWAMVVDMDRCIGCSACVAACYAENNIGIVGEKRILEGREMAWLQIQRYHDPADMARMTFLPMMCQHCDNAPCEAVCPVYAPHHSKEGLNNQIYNRCIGTRFCAQNCPYKVRRFNWFDWQWPEPLDMQLNPNVTVRSKGVMEKCSFCIQRIKDAHNTAKNEGRAIRDGEVVPACAQTCPTGALTFGSLMDPASRVSRLIRDPRAYQVMGYLNTKPAVIYLKKVVQKV</sequence>
<dbReference type="GO" id="GO:0051536">
    <property type="term" value="F:iron-sulfur cluster binding"/>
    <property type="evidence" value="ECO:0007669"/>
    <property type="project" value="UniProtKB-KW"/>
</dbReference>
<evidence type="ECO:0000259" key="4">
    <source>
        <dbReference type="PROSITE" id="PS51379"/>
    </source>
</evidence>
<feature type="domain" description="4Fe-4S ferredoxin-type" evidence="4">
    <location>
        <begin position="756"/>
        <end position="786"/>
    </location>
</feature>
<evidence type="ECO:0000259" key="5">
    <source>
        <dbReference type="PROSITE" id="PS51669"/>
    </source>
</evidence>
<dbReference type="InterPro" id="IPR050612">
    <property type="entry name" value="Prok_Mopterin_Oxidored"/>
</dbReference>
<dbReference type="CDD" id="cd10551">
    <property type="entry name" value="PsrB"/>
    <property type="match status" value="1"/>
</dbReference>
<dbReference type="PANTHER" id="PTHR43742">
    <property type="entry name" value="TRIMETHYLAMINE-N-OXIDE REDUCTASE"/>
    <property type="match status" value="1"/>
</dbReference>
<dbReference type="SUPFAM" id="SSF53706">
    <property type="entry name" value="Formate dehydrogenase/DMSO reductase, domains 1-3"/>
    <property type="match status" value="1"/>
</dbReference>
<feature type="domain" description="4Fe-4S ferredoxin-type" evidence="4">
    <location>
        <begin position="810"/>
        <end position="841"/>
    </location>
</feature>
<dbReference type="InterPro" id="IPR006963">
    <property type="entry name" value="Mopterin_OxRdtase_4Fe-4S_dom"/>
</dbReference>
<keyword evidence="1" id="KW-0479">Metal-binding</keyword>
<reference evidence="6 7" key="1">
    <citation type="submission" date="2019-11" db="EMBL/GenBank/DDBJ databases">
        <title>Comparative genomics of hydrocarbon-degrading Desulfosarcina strains.</title>
        <authorList>
            <person name="Watanabe M."/>
            <person name="Kojima H."/>
            <person name="Fukui M."/>
        </authorList>
    </citation>
    <scope>NUCLEOTIDE SEQUENCE [LARGE SCALE GENOMIC DNA]</scope>
    <source>
        <strain evidence="6 7">PL12</strain>
    </source>
</reference>
<name>A0A5K7YPS5_9BACT</name>
<dbReference type="InterPro" id="IPR017896">
    <property type="entry name" value="4Fe4S_Fe-S-bd"/>
</dbReference>
<dbReference type="InterPro" id="IPR009010">
    <property type="entry name" value="Asp_de-COase-like_dom_sf"/>
</dbReference>
<gene>
    <name evidence="6" type="ORF">DSCA_28610</name>
</gene>
<dbReference type="GO" id="GO:0046872">
    <property type="term" value="F:metal ion binding"/>
    <property type="evidence" value="ECO:0007669"/>
    <property type="project" value="UniProtKB-KW"/>
</dbReference>
<dbReference type="SUPFAM" id="SSF54862">
    <property type="entry name" value="4Fe-4S ferredoxins"/>
    <property type="match status" value="1"/>
</dbReference>
<dbReference type="Gene3D" id="3.40.228.10">
    <property type="entry name" value="Dimethylsulfoxide Reductase, domain 2"/>
    <property type="match status" value="1"/>
</dbReference>
<dbReference type="KEGG" id="dalk:DSCA_28610"/>
<protein>
    <submittedName>
        <fullName evidence="6">Fe-S-cluster-containing hydrogenase</fullName>
    </submittedName>
</protein>
<dbReference type="RefSeq" id="WP_167527773.1">
    <property type="nucleotide sequence ID" value="NZ_AP021874.1"/>
</dbReference>
<dbReference type="SMART" id="SM00926">
    <property type="entry name" value="Molybdop_Fe4S4"/>
    <property type="match status" value="1"/>
</dbReference>
<dbReference type="Gene3D" id="2.40.40.20">
    <property type="match status" value="1"/>
</dbReference>
<evidence type="ECO:0000313" key="6">
    <source>
        <dbReference type="EMBL" id="BBO68931.1"/>
    </source>
</evidence>
<dbReference type="PROSITE" id="PS51257">
    <property type="entry name" value="PROKAR_LIPOPROTEIN"/>
    <property type="match status" value="1"/>
</dbReference>
<dbReference type="Gene3D" id="3.30.70.20">
    <property type="match status" value="2"/>
</dbReference>
<dbReference type="Gene3D" id="3.40.50.740">
    <property type="match status" value="1"/>
</dbReference>
<keyword evidence="7" id="KW-1185">Reference proteome</keyword>
<dbReference type="InterPro" id="IPR006657">
    <property type="entry name" value="MoPterin_dinucl-bd_dom"/>
</dbReference>
<dbReference type="EMBL" id="AP021874">
    <property type="protein sequence ID" value="BBO68931.1"/>
    <property type="molecule type" value="Genomic_DNA"/>
</dbReference>
<accession>A0A5K7YPS5</accession>
<dbReference type="AlphaFoldDB" id="A0A5K7YPS5"/>
<dbReference type="SUPFAM" id="SSF50692">
    <property type="entry name" value="ADC-like"/>
    <property type="match status" value="1"/>
</dbReference>
<dbReference type="PROSITE" id="PS51379">
    <property type="entry name" value="4FE4S_FER_2"/>
    <property type="match status" value="2"/>
</dbReference>
<dbReference type="Gene3D" id="3.30.200.210">
    <property type="match status" value="1"/>
</dbReference>
<evidence type="ECO:0000256" key="1">
    <source>
        <dbReference type="ARBA" id="ARBA00022723"/>
    </source>
</evidence>
<evidence type="ECO:0000313" key="7">
    <source>
        <dbReference type="Proteomes" id="UP000427906"/>
    </source>
</evidence>
<dbReference type="Proteomes" id="UP000427906">
    <property type="component" value="Chromosome"/>
</dbReference>
<organism evidence="6 7">
    <name type="scientific">Desulfosarcina alkanivorans</name>
    <dbReference type="NCBI Taxonomy" id="571177"/>
    <lineage>
        <taxon>Bacteria</taxon>
        <taxon>Pseudomonadati</taxon>
        <taxon>Thermodesulfobacteriota</taxon>
        <taxon>Desulfobacteria</taxon>
        <taxon>Desulfobacterales</taxon>
        <taxon>Desulfosarcinaceae</taxon>
        <taxon>Desulfosarcina</taxon>
    </lineage>
</organism>
<dbReference type="Pfam" id="PF04879">
    <property type="entry name" value="Molybdop_Fe4S4"/>
    <property type="match status" value="1"/>
</dbReference>